<dbReference type="EMBL" id="MFAE01000011">
    <property type="protein sequence ID" value="OGD66966.1"/>
    <property type="molecule type" value="Genomic_DNA"/>
</dbReference>
<proteinExistence type="predicted"/>
<evidence type="ECO:0000313" key="2">
    <source>
        <dbReference type="EMBL" id="OGD66966.1"/>
    </source>
</evidence>
<feature type="transmembrane region" description="Helical" evidence="1">
    <location>
        <begin position="35"/>
        <end position="57"/>
    </location>
</feature>
<evidence type="ECO:0000256" key="1">
    <source>
        <dbReference type="SAM" id="Phobius"/>
    </source>
</evidence>
<keyword evidence="1" id="KW-0812">Transmembrane</keyword>
<gene>
    <name evidence="2" type="ORF">A2442_00155</name>
</gene>
<keyword evidence="1" id="KW-1133">Transmembrane helix</keyword>
<name>A0A1F5EID9_9BACT</name>
<comment type="caution">
    <text evidence="2">The sequence shown here is derived from an EMBL/GenBank/DDBJ whole genome shotgun (WGS) entry which is preliminary data.</text>
</comment>
<dbReference type="AlphaFoldDB" id="A0A1F5EID9"/>
<feature type="transmembrane region" description="Helical" evidence="1">
    <location>
        <begin position="85"/>
        <end position="111"/>
    </location>
</feature>
<keyword evidence="1" id="KW-0472">Membrane</keyword>
<organism evidence="2 3">
    <name type="scientific">Candidatus Campbellbacteria bacterium RIFOXYC2_FULL_35_25</name>
    <dbReference type="NCBI Taxonomy" id="1797582"/>
    <lineage>
        <taxon>Bacteria</taxon>
        <taxon>Candidatus Campbelliibacteriota</taxon>
    </lineage>
</organism>
<protein>
    <recommendedName>
        <fullName evidence="4">DUF304 domain-containing protein</fullName>
    </recommendedName>
</protein>
<reference evidence="2 3" key="1">
    <citation type="journal article" date="2016" name="Nat. Commun.">
        <title>Thousands of microbial genomes shed light on interconnected biogeochemical processes in an aquifer system.</title>
        <authorList>
            <person name="Anantharaman K."/>
            <person name="Brown C.T."/>
            <person name="Hug L.A."/>
            <person name="Sharon I."/>
            <person name="Castelle C.J."/>
            <person name="Probst A.J."/>
            <person name="Thomas B.C."/>
            <person name="Singh A."/>
            <person name="Wilkins M.J."/>
            <person name="Karaoz U."/>
            <person name="Brodie E.L."/>
            <person name="Williams K.H."/>
            <person name="Hubbard S.S."/>
            <person name="Banfield J.F."/>
        </authorList>
    </citation>
    <scope>NUCLEOTIDE SEQUENCE [LARGE SCALE GENOMIC DNA]</scope>
</reference>
<sequence length="213" mass="23951">MIEKILLPKGLNIAIGSERKDFEVEARHTQPLTKIFSLGVFGIIWLTFTGVFMFAFLGPLFQGKEVYFTSNEIPVVASLQNLNPLIAPMLVMAIFVLVGIYILGFGIFSFFKKGGYFVGTPTRLINYRKNKVRSIDWEQFSGDIEINGNSKKGNIILQMRTGKIVNEENESRKYVPDVIYISGIKGALAIGEICRKRIKENDPTPSCKNFDSL</sequence>
<dbReference type="Proteomes" id="UP000179003">
    <property type="component" value="Unassembled WGS sequence"/>
</dbReference>
<accession>A0A1F5EID9</accession>
<evidence type="ECO:0000313" key="3">
    <source>
        <dbReference type="Proteomes" id="UP000179003"/>
    </source>
</evidence>
<evidence type="ECO:0008006" key="4">
    <source>
        <dbReference type="Google" id="ProtNLM"/>
    </source>
</evidence>
<dbReference type="STRING" id="1797582.A2442_00155"/>